<dbReference type="EMBL" id="JANAVB010039217">
    <property type="protein sequence ID" value="KAJ6799866.1"/>
    <property type="molecule type" value="Genomic_DNA"/>
</dbReference>
<gene>
    <name evidence="2" type="ORF">M6B38_203960</name>
</gene>
<sequence>MRRSVPHDVRHRGPTKVAQRRGSRGESGGLDDRVPVNDGAARRQELGHRRRAVEVSVLS</sequence>
<evidence type="ECO:0000313" key="3">
    <source>
        <dbReference type="Proteomes" id="UP001140949"/>
    </source>
</evidence>
<reference evidence="2" key="2">
    <citation type="submission" date="2023-04" db="EMBL/GenBank/DDBJ databases">
        <authorList>
            <person name="Bruccoleri R.E."/>
            <person name="Oakeley E.J."/>
            <person name="Faust A.-M."/>
            <person name="Dessus-Babus S."/>
            <person name="Altorfer M."/>
            <person name="Burckhardt D."/>
            <person name="Oertli M."/>
            <person name="Naumann U."/>
            <person name="Petersen F."/>
            <person name="Wong J."/>
        </authorList>
    </citation>
    <scope>NUCLEOTIDE SEQUENCE</scope>
    <source>
        <strain evidence="2">GSM-AAB239-AS_SAM_17_03QT</strain>
        <tissue evidence="2">Leaf</tissue>
    </source>
</reference>
<feature type="compositionally biased region" description="Basic and acidic residues" evidence="1">
    <location>
        <begin position="30"/>
        <end position="47"/>
    </location>
</feature>
<organism evidence="2 3">
    <name type="scientific">Iris pallida</name>
    <name type="common">Sweet iris</name>
    <dbReference type="NCBI Taxonomy" id="29817"/>
    <lineage>
        <taxon>Eukaryota</taxon>
        <taxon>Viridiplantae</taxon>
        <taxon>Streptophyta</taxon>
        <taxon>Embryophyta</taxon>
        <taxon>Tracheophyta</taxon>
        <taxon>Spermatophyta</taxon>
        <taxon>Magnoliopsida</taxon>
        <taxon>Liliopsida</taxon>
        <taxon>Asparagales</taxon>
        <taxon>Iridaceae</taxon>
        <taxon>Iridoideae</taxon>
        <taxon>Irideae</taxon>
        <taxon>Iris</taxon>
    </lineage>
</organism>
<protein>
    <submittedName>
        <fullName evidence="2">Vegetative cell wall protein gp1</fullName>
    </submittedName>
</protein>
<name>A0AAX6E722_IRIPA</name>
<dbReference type="Proteomes" id="UP001140949">
    <property type="component" value="Unassembled WGS sequence"/>
</dbReference>
<feature type="compositionally biased region" description="Basic residues" evidence="1">
    <location>
        <begin position="9"/>
        <end position="22"/>
    </location>
</feature>
<comment type="caution">
    <text evidence="2">The sequence shown here is derived from an EMBL/GenBank/DDBJ whole genome shotgun (WGS) entry which is preliminary data.</text>
</comment>
<keyword evidence="3" id="KW-1185">Reference proteome</keyword>
<proteinExistence type="predicted"/>
<accession>A0AAX6E722</accession>
<feature type="region of interest" description="Disordered" evidence="1">
    <location>
        <begin position="1"/>
        <end position="59"/>
    </location>
</feature>
<evidence type="ECO:0000256" key="1">
    <source>
        <dbReference type="SAM" id="MobiDB-lite"/>
    </source>
</evidence>
<reference evidence="2" key="1">
    <citation type="journal article" date="2023" name="GigaByte">
        <title>Genome assembly of the bearded iris, Iris pallida Lam.</title>
        <authorList>
            <person name="Bruccoleri R.E."/>
            <person name="Oakeley E.J."/>
            <person name="Faust A.M.E."/>
            <person name="Altorfer M."/>
            <person name="Dessus-Babus S."/>
            <person name="Burckhardt D."/>
            <person name="Oertli M."/>
            <person name="Naumann U."/>
            <person name="Petersen F."/>
            <person name="Wong J."/>
        </authorList>
    </citation>
    <scope>NUCLEOTIDE SEQUENCE</scope>
    <source>
        <strain evidence="2">GSM-AAB239-AS_SAM_17_03QT</strain>
    </source>
</reference>
<dbReference type="AlphaFoldDB" id="A0AAX6E722"/>
<evidence type="ECO:0000313" key="2">
    <source>
        <dbReference type="EMBL" id="KAJ6799866.1"/>
    </source>
</evidence>